<keyword evidence="4" id="KW-1133">Transmembrane helix</keyword>
<dbReference type="FunFam" id="1.10.287.950:FF:000001">
    <property type="entry name" value="Methyl-accepting chemotaxis sensory transducer"/>
    <property type="match status" value="1"/>
</dbReference>
<evidence type="ECO:0000259" key="5">
    <source>
        <dbReference type="PROSITE" id="PS50111"/>
    </source>
</evidence>
<name>A0A841KVL9_9FIRM</name>
<dbReference type="Proteomes" id="UP000579281">
    <property type="component" value="Unassembled WGS sequence"/>
</dbReference>
<evidence type="ECO:0000256" key="2">
    <source>
        <dbReference type="ARBA" id="ARBA00029447"/>
    </source>
</evidence>
<dbReference type="PANTHER" id="PTHR32089:SF112">
    <property type="entry name" value="LYSOZYME-LIKE PROTEIN-RELATED"/>
    <property type="match status" value="1"/>
</dbReference>
<evidence type="ECO:0000313" key="8">
    <source>
        <dbReference type="Proteomes" id="UP000579281"/>
    </source>
</evidence>
<dbReference type="EMBL" id="JACHEN010000001">
    <property type="protein sequence ID" value="MBB6214239.1"/>
    <property type="molecule type" value="Genomic_DNA"/>
</dbReference>
<dbReference type="SUPFAM" id="SSF58104">
    <property type="entry name" value="Methyl-accepting chemotaxis protein (MCP) signaling domain"/>
    <property type="match status" value="1"/>
</dbReference>
<dbReference type="Pfam" id="PF00672">
    <property type="entry name" value="HAMP"/>
    <property type="match status" value="1"/>
</dbReference>
<dbReference type="PROSITE" id="PS50111">
    <property type="entry name" value="CHEMOTAXIS_TRANSDUC_2"/>
    <property type="match status" value="1"/>
</dbReference>
<accession>A0A841KVL9</accession>
<dbReference type="SMART" id="SM00283">
    <property type="entry name" value="MA"/>
    <property type="match status" value="1"/>
</dbReference>
<keyword evidence="4" id="KW-0812">Transmembrane</keyword>
<dbReference type="Gene3D" id="1.10.287.950">
    <property type="entry name" value="Methyl-accepting chemotaxis protein"/>
    <property type="match status" value="1"/>
</dbReference>
<feature type="domain" description="HAMP" evidence="6">
    <location>
        <begin position="326"/>
        <end position="378"/>
    </location>
</feature>
<comment type="similarity">
    <text evidence="2">Belongs to the methyl-accepting chemotaxis (MCP) protein family.</text>
</comment>
<dbReference type="Gene3D" id="3.30.450.20">
    <property type="entry name" value="PAS domain"/>
    <property type="match status" value="2"/>
</dbReference>
<dbReference type="CDD" id="cd12913">
    <property type="entry name" value="PDC1_MCP_like"/>
    <property type="match status" value="1"/>
</dbReference>
<dbReference type="GO" id="GO:0007165">
    <property type="term" value="P:signal transduction"/>
    <property type="evidence" value="ECO:0007669"/>
    <property type="project" value="UniProtKB-KW"/>
</dbReference>
<feature type="transmembrane region" description="Helical" evidence="4">
    <location>
        <begin position="302"/>
        <end position="324"/>
    </location>
</feature>
<dbReference type="CDD" id="cd12912">
    <property type="entry name" value="PDC2_MCP_like"/>
    <property type="match status" value="1"/>
</dbReference>
<gene>
    <name evidence="7" type="ORF">HNQ80_000308</name>
</gene>
<sequence>MRFLQRFSSIHFKMMAIFLPIVLVATVSITTMSFLDTKKEVTHLIEKQVENGLNELVEKMEHEFTAHKRIAEAVSSFYMAKGNTLNKEDYRTIIEKILPLNKNTLGSGIWLEPYTYSEETQYFGPYIYKDGDQLVYTEDYESPDYSYPNTDWYQIGKNTKNGVGWTDPYYDEASGITMITAAVPFYVDEKFSGIVSADYDLTTIQKIILDVIFEKSGYAFLLDSKGQFIAHKDQEKVMKQKITEDAELKALGEDLIKNDRGSTMVTVGGVEFEAYYITLPSTGWKLVTMAPVDELYSALQTLVYKSIFVTGIIILLSALFIYIFSSQLAKGIRQFVDKIEFLAKGDFTQSVTIKSNDEIGRMGRYYNEVLEKLRSMITTIYSSAESVAATAEELAASTEETSKSITEVANSIQMVATNSYEQSNHVEKMSQSTRDIHDQMRTISLNIEEAKNSTIYSSDLAKEGNKYVNDVIHQIKEINAQVTESASTIYQLNEKSRKIEEIISIITSIAEQTNLLALNAAIEAARAGEHGKGFAVVADEVRKLAEASSKSSGDISLLIGEIQQGISQSVEVMNASTRSTQSGIEVVEQTGQAFKNITASIEDVTIGIEDVYGSVMDILKEVKQMKEMVEALNEIAVSNDESTQSVSAATQQQTAIIEQVRGATEELANMSSELQSEISKFKI</sequence>
<dbReference type="RefSeq" id="WP_184307447.1">
    <property type="nucleotide sequence ID" value="NZ_JACHEN010000001.1"/>
</dbReference>
<dbReference type="Gene3D" id="6.10.340.10">
    <property type="match status" value="1"/>
</dbReference>
<dbReference type="GO" id="GO:0006935">
    <property type="term" value="P:chemotaxis"/>
    <property type="evidence" value="ECO:0007669"/>
    <property type="project" value="UniProtKB-ARBA"/>
</dbReference>
<evidence type="ECO:0000313" key="7">
    <source>
        <dbReference type="EMBL" id="MBB6214239.1"/>
    </source>
</evidence>
<keyword evidence="8" id="KW-1185">Reference proteome</keyword>
<evidence type="ECO:0000256" key="1">
    <source>
        <dbReference type="ARBA" id="ARBA00023224"/>
    </source>
</evidence>
<dbReference type="Pfam" id="PF00015">
    <property type="entry name" value="MCPsignal"/>
    <property type="match status" value="1"/>
</dbReference>
<dbReference type="InterPro" id="IPR003660">
    <property type="entry name" value="HAMP_dom"/>
</dbReference>
<keyword evidence="4" id="KW-0472">Membrane</keyword>
<comment type="caution">
    <text evidence="7">The sequence shown here is derived from an EMBL/GenBank/DDBJ whole genome shotgun (WGS) entry which is preliminary data.</text>
</comment>
<evidence type="ECO:0000256" key="3">
    <source>
        <dbReference type="PROSITE-ProRule" id="PRU00284"/>
    </source>
</evidence>
<feature type="domain" description="Methyl-accepting transducer" evidence="5">
    <location>
        <begin position="397"/>
        <end position="668"/>
    </location>
</feature>
<organism evidence="7 8">
    <name type="scientific">Anaerosolibacter carboniphilus</name>
    <dbReference type="NCBI Taxonomy" id="1417629"/>
    <lineage>
        <taxon>Bacteria</taxon>
        <taxon>Bacillati</taxon>
        <taxon>Bacillota</taxon>
        <taxon>Clostridia</taxon>
        <taxon>Peptostreptococcales</taxon>
        <taxon>Thermotaleaceae</taxon>
        <taxon>Anaerosolibacter</taxon>
    </lineage>
</organism>
<dbReference type="PANTHER" id="PTHR32089">
    <property type="entry name" value="METHYL-ACCEPTING CHEMOTAXIS PROTEIN MCPB"/>
    <property type="match status" value="1"/>
</dbReference>
<dbReference type="InterPro" id="IPR004089">
    <property type="entry name" value="MCPsignal_dom"/>
</dbReference>
<evidence type="ECO:0000259" key="6">
    <source>
        <dbReference type="PROSITE" id="PS50885"/>
    </source>
</evidence>
<evidence type="ECO:0000256" key="4">
    <source>
        <dbReference type="SAM" id="Phobius"/>
    </source>
</evidence>
<dbReference type="Pfam" id="PF22673">
    <property type="entry name" value="MCP-like_PDC_1"/>
    <property type="match status" value="1"/>
</dbReference>
<dbReference type="GO" id="GO:0016020">
    <property type="term" value="C:membrane"/>
    <property type="evidence" value="ECO:0007669"/>
    <property type="project" value="InterPro"/>
</dbReference>
<dbReference type="SUPFAM" id="SSF103190">
    <property type="entry name" value="Sensory domain-like"/>
    <property type="match status" value="1"/>
</dbReference>
<protein>
    <submittedName>
        <fullName evidence="7">Methyl-accepting chemotaxis protein</fullName>
    </submittedName>
</protein>
<keyword evidence="1 3" id="KW-0807">Transducer</keyword>
<dbReference type="AlphaFoldDB" id="A0A841KVL9"/>
<dbReference type="CDD" id="cd11386">
    <property type="entry name" value="MCP_signal"/>
    <property type="match status" value="1"/>
</dbReference>
<dbReference type="CDD" id="cd06225">
    <property type="entry name" value="HAMP"/>
    <property type="match status" value="1"/>
</dbReference>
<dbReference type="InterPro" id="IPR029151">
    <property type="entry name" value="Sensor-like_sf"/>
</dbReference>
<reference evidence="7 8" key="1">
    <citation type="submission" date="2020-08" db="EMBL/GenBank/DDBJ databases">
        <title>Genomic Encyclopedia of Type Strains, Phase IV (KMG-IV): sequencing the most valuable type-strain genomes for metagenomic binning, comparative biology and taxonomic classification.</title>
        <authorList>
            <person name="Goeker M."/>
        </authorList>
    </citation>
    <scope>NUCLEOTIDE SEQUENCE [LARGE SCALE GENOMIC DNA]</scope>
    <source>
        <strain evidence="7 8">DSM 103526</strain>
    </source>
</reference>
<dbReference type="SMART" id="SM00304">
    <property type="entry name" value="HAMP"/>
    <property type="match status" value="1"/>
</dbReference>
<proteinExistence type="inferred from homology"/>
<dbReference type="PROSITE" id="PS50885">
    <property type="entry name" value="HAMP"/>
    <property type="match status" value="1"/>
</dbReference>